<evidence type="ECO:0000313" key="3">
    <source>
        <dbReference type="Proteomes" id="UP000525652"/>
    </source>
</evidence>
<keyword evidence="1" id="KW-0472">Membrane</keyword>
<dbReference type="EMBL" id="JACHVA010000033">
    <property type="protein sequence ID" value="MBC2600738.1"/>
    <property type="molecule type" value="Genomic_DNA"/>
</dbReference>
<feature type="transmembrane region" description="Helical" evidence="1">
    <location>
        <begin position="75"/>
        <end position="93"/>
    </location>
</feature>
<sequence length="260" mass="27726">MILHYLAIDTVCAVLAWSLLADRLVGTGPHALSFAWTGAGVWLVYVADRWLDSLPGSTELKPGARHRFAARHRQSLGIAWIIVWSVSVASALVVLSGEILLAGTFVAALAIGYLLIIQRIPSKNESGKLRAGGGLAVGILVATAANLFPAIEGAASPWIKIIVWLLTAWAFFLQTRCTRLWEEGETIPWLWLLIFTIVGALAAIVLGEIPAAVAVVSLALCILVVDFLKIRDKVAVADWILALAGACGWITALMTGAWGG</sequence>
<dbReference type="AlphaFoldDB" id="A0A7X1E393"/>
<proteinExistence type="predicted"/>
<feature type="transmembrane region" description="Helical" evidence="1">
    <location>
        <begin position="211"/>
        <end position="228"/>
    </location>
</feature>
<keyword evidence="1" id="KW-0812">Transmembrane</keyword>
<feature type="transmembrane region" description="Helical" evidence="1">
    <location>
        <begin position="240"/>
        <end position="259"/>
    </location>
</feature>
<comment type="caution">
    <text evidence="2">The sequence shown here is derived from an EMBL/GenBank/DDBJ whole genome shotgun (WGS) entry which is preliminary data.</text>
</comment>
<protein>
    <submittedName>
        <fullName evidence="2">Uncharacterized protein</fullName>
    </submittedName>
</protein>
<feature type="transmembrane region" description="Helical" evidence="1">
    <location>
        <begin position="99"/>
        <end position="117"/>
    </location>
</feature>
<accession>A0A7X1E393</accession>
<name>A0A7X1E393_9BACT</name>
<keyword evidence="3" id="KW-1185">Reference proteome</keyword>
<evidence type="ECO:0000256" key="1">
    <source>
        <dbReference type="SAM" id="Phobius"/>
    </source>
</evidence>
<feature type="transmembrane region" description="Helical" evidence="1">
    <location>
        <begin position="157"/>
        <end position="175"/>
    </location>
</feature>
<evidence type="ECO:0000313" key="2">
    <source>
        <dbReference type="EMBL" id="MBC2600738.1"/>
    </source>
</evidence>
<organism evidence="2 3">
    <name type="scientific">Puniceicoccus vermicola</name>
    <dbReference type="NCBI Taxonomy" id="388746"/>
    <lineage>
        <taxon>Bacteria</taxon>
        <taxon>Pseudomonadati</taxon>
        <taxon>Verrucomicrobiota</taxon>
        <taxon>Opitutia</taxon>
        <taxon>Puniceicoccales</taxon>
        <taxon>Puniceicoccaceae</taxon>
        <taxon>Puniceicoccus</taxon>
    </lineage>
</organism>
<reference evidence="2 3" key="1">
    <citation type="submission" date="2020-07" db="EMBL/GenBank/DDBJ databases">
        <authorList>
            <person name="Feng X."/>
        </authorList>
    </citation>
    <scope>NUCLEOTIDE SEQUENCE [LARGE SCALE GENOMIC DNA]</scope>
    <source>
        <strain evidence="2 3">JCM14086</strain>
    </source>
</reference>
<feature type="transmembrane region" description="Helical" evidence="1">
    <location>
        <begin position="187"/>
        <end position="205"/>
    </location>
</feature>
<dbReference type="RefSeq" id="WP_185691476.1">
    <property type="nucleotide sequence ID" value="NZ_JACHVA010000033.1"/>
</dbReference>
<gene>
    <name evidence="2" type="ORF">H5P30_02965</name>
</gene>
<dbReference type="Proteomes" id="UP000525652">
    <property type="component" value="Unassembled WGS sequence"/>
</dbReference>
<keyword evidence="1" id="KW-1133">Transmembrane helix</keyword>
<feature type="transmembrane region" description="Helical" evidence="1">
    <location>
        <begin position="129"/>
        <end position="151"/>
    </location>
</feature>